<organism evidence="9 10">
    <name type="scientific">Lachnellula hyalina</name>
    <dbReference type="NCBI Taxonomy" id="1316788"/>
    <lineage>
        <taxon>Eukaryota</taxon>
        <taxon>Fungi</taxon>
        <taxon>Dikarya</taxon>
        <taxon>Ascomycota</taxon>
        <taxon>Pezizomycotina</taxon>
        <taxon>Leotiomycetes</taxon>
        <taxon>Helotiales</taxon>
        <taxon>Lachnaceae</taxon>
        <taxon>Lachnellula</taxon>
    </lineage>
</organism>
<dbReference type="AlphaFoldDB" id="A0A8H8TZN9"/>
<keyword evidence="5" id="KW-0472">Membrane</keyword>
<dbReference type="NCBIfam" id="TIGR03390">
    <property type="entry name" value="ascorbOXfungal"/>
    <property type="match status" value="1"/>
</dbReference>
<name>A0A8H8TZN9_9HELO</name>
<keyword evidence="3" id="KW-0560">Oxidoreductase</keyword>
<dbReference type="RefSeq" id="XP_031006820.1">
    <property type="nucleotide sequence ID" value="XM_031150146.1"/>
</dbReference>
<dbReference type="CDD" id="cd13895">
    <property type="entry name" value="CuRO_3_AAO_like_2"/>
    <property type="match status" value="1"/>
</dbReference>
<dbReference type="InterPro" id="IPR001117">
    <property type="entry name" value="Cu-oxidase_2nd"/>
</dbReference>
<keyword evidence="10" id="KW-1185">Reference proteome</keyword>
<feature type="transmembrane region" description="Helical" evidence="5">
    <location>
        <begin position="12"/>
        <end position="32"/>
    </location>
</feature>
<feature type="domain" description="Plastocyanin-like" evidence="6">
    <location>
        <begin position="204"/>
        <end position="355"/>
    </location>
</feature>
<keyword evidence="5" id="KW-1133">Transmembrane helix</keyword>
<dbReference type="Pfam" id="PF07731">
    <property type="entry name" value="Cu-oxidase_2"/>
    <property type="match status" value="1"/>
</dbReference>
<dbReference type="PANTHER" id="PTHR11709">
    <property type="entry name" value="MULTI-COPPER OXIDASE"/>
    <property type="match status" value="1"/>
</dbReference>
<evidence type="ECO:0000313" key="10">
    <source>
        <dbReference type="Proteomes" id="UP000431533"/>
    </source>
</evidence>
<accession>A0A8H8TZN9</accession>
<sequence>MAKPLISSTFLSFPKLLLWSLPLLFILIYTYLGGGPGLKFSTLVSFISPVEQAVTSTVPTKHGSSFSPDYSLRVTEQPFTLSCITKDKVILVNGTSPGPGLRLTEGNIYWIRVFNDMNDKNLTMALDSHWHGLSMAASPFSDGTPGASQWPIPPNHYFDYELDIVSGTAGTYFYHSHVGFQAVTAAGPLIVEEAGKPPFKYDEDRIIALSDVFDKSDSDIEEGLIGNPFQWSGETANILVNGQGQLHGSTTSANCELATINVEPEKTYRFRFIGGTALSFVSLAFEDHEMTLIEADGNYVKPIDISYLQIGSGQRFSVLVKTKRRSDLSKSQFFLQVETRDRPSLTRSYAVLEYQLANSKRTPRPKPSSLTLPTGVPPLTLPANTFGWLDYKLLALTPNPDFPKTSEVTRRITVRTHQIIGNGSIMWAQDDSPWIESFPREPYLVSLYKNDNMEFPSLDRATAHEGIDPITRVFPAAIGEVIEIIIQNTGSDVGSVDVHPFHAHGAHYYDLGSGNGTYDPVANEELIGGLSLAQRDTTMLYKYAEKTTPGIDMGWRAWRLRVTEPGVWMIHCHILQHMVMGMQTVWVMGNETEVLNVPLEHIQGYLDYGGSVNGNDTHNPHVVHFAGGDA</sequence>
<gene>
    <name evidence="9" type="primary">aurL2_0</name>
    <name evidence="9" type="ORF">LHYA1_G005196</name>
</gene>
<protein>
    <submittedName>
        <fullName evidence="9">Multicopper oxidase</fullName>
    </submittedName>
</protein>
<comment type="caution">
    <text evidence="9">The sequence shown here is derived from an EMBL/GenBank/DDBJ whole genome shotgun (WGS) entry which is preliminary data.</text>
</comment>
<keyword evidence="4" id="KW-0186">Copper</keyword>
<dbReference type="InterPro" id="IPR002355">
    <property type="entry name" value="Cu_oxidase_Cu_BS"/>
</dbReference>
<dbReference type="Pfam" id="PF00394">
    <property type="entry name" value="Cu-oxidase"/>
    <property type="match status" value="1"/>
</dbReference>
<dbReference type="PROSITE" id="PS00080">
    <property type="entry name" value="MULTICOPPER_OXIDASE2"/>
    <property type="match status" value="1"/>
</dbReference>
<dbReference type="GeneID" id="41985394"/>
<dbReference type="InterPro" id="IPR035666">
    <property type="entry name" value="MCO_CuRO_3"/>
</dbReference>
<proteinExistence type="inferred from homology"/>
<reference evidence="9 10" key="1">
    <citation type="submission" date="2018-05" db="EMBL/GenBank/DDBJ databases">
        <title>Genome sequencing and assembly of the regulated plant pathogen Lachnellula willkommii and related sister species for the development of diagnostic species identification markers.</title>
        <authorList>
            <person name="Giroux E."/>
            <person name="Bilodeau G."/>
        </authorList>
    </citation>
    <scope>NUCLEOTIDE SEQUENCE [LARGE SCALE GENOMIC DNA]</scope>
    <source>
        <strain evidence="9 10">CBS 185.66</strain>
    </source>
</reference>
<feature type="domain" description="Plastocyanin-like" evidence="7">
    <location>
        <begin position="465"/>
        <end position="588"/>
    </location>
</feature>
<dbReference type="InterPro" id="IPR017762">
    <property type="entry name" value="Multicopper_oxidase_fun"/>
</dbReference>
<feature type="domain" description="Plastocyanin-like" evidence="8">
    <location>
        <begin position="74"/>
        <end position="193"/>
    </location>
</feature>
<evidence type="ECO:0000313" key="9">
    <source>
        <dbReference type="EMBL" id="TVY28032.1"/>
    </source>
</evidence>
<dbReference type="InterPro" id="IPR011706">
    <property type="entry name" value="Cu-oxidase_C"/>
</dbReference>
<keyword evidence="5" id="KW-0812">Transmembrane</keyword>
<evidence type="ECO:0000256" key="1">
    <source>
        <dbReference type="ARBA" id="ARBA00010609"/>
    </source>
</evidence>
<dbReference type="InterPro" id="IPR008972">
    <property type="entry name" value="Cupredoxin"/>
</dbReference>
<dbReference type="InterPro" id="IPR045087">
    <property type="entry name" value="Cu-oxidase_fam"/>
</dbReference>
<evidence type="ECO:0000256" key="3">
    <source>
        <dbReference type="ARBA" id="ARBA00023002"/>
    </source>
</evidence>
<dbReference type="GO" id="GO:0005507">
    <property type="term" value="F:copper ion binding"/>
    <property type="evidence" value="ECO:0007669"/>
    <property type="project" value="InterPro"/>
</dbReference>
<dbReference type="Pfam" id="PF07732">
    <property type="entry name" value="Cu-oxidase_3"/>
    <property type="match status" value="1"/>
</dbReference>
<dbReference type="InterPro" id="IPR033138">
    <property type="entry name" value="Cu_oxidase_CS"/>
</dbReference>
<evidence type="ECO:0000259" key="8">
    <source>
        <dbReference type="Pfam" id="PF07732"/>
    </source>
</evidence>
<evidence type="ECO:0000259" key="6">
    <source>
        <dbReference type="Pfam" id="PF00394"/>
    </source>
</evidence>
<dbReference type="Gene3D" id="2.60.40.420">
    <property type="entry name" value="Cupredoxins - blue copper proteins"/>
    <property type="match status" value="3"/>
</dbReference>
<dbReference type="PROSITE" id="PS00079">
    <property type="entry name" value="MULTICOPPER_OXIDASE1"/>
    <property type="match status" value="1"/>
</dbReference>
<dbReference type="CDD" id="cd13873">
    <property type="entry name" value="CuRO_2_AAO_like_2"/>
    <property type="match status" value="1"/>
</dbReference>
<evidence type="ECO:0000256" key="2">
    <source>
        <dbReference type="ARBA" id="ARBA00022723"/>
    </source>
</evidence>
<comment type="similarity">
    <text evidence="1">Belongs to the multicopper oxidase family.</text>
</comment>
<dbReference type="PANTHER" id="PTHR11709:SF394">
    <property type="entry name" value="FI03373P-RELATED"/>
    <property type="match status" value="1"/>
</dbReference>
<dbReference type="SUPFAM" id="SSF49503">
    <property type="entry name" value="Cupredoxins"/>
    <property type="match status" value="3"/>
</dbReference>
<dbReference type="GO" id="GO:0016491">
    <property type="term" value="F:oxidoreductase activity"/>
    <property type="evidence" value="ECO:0007669"/>
    <property type="project" value="UniProtKB-KW"/>
</dbReference>
<dbReference type="EMBL" id="QGMH01000038">
    <property type="protein sequence ID" value="TVY28032.1"/>
    <property type="molecule type" value="Genomic_DNA"/>
</dbReference>
<evidence type="ECO:0000256" key="5">
    <source>
        <dbReference type="SAM" id="Phobius"/>
    </source>
</evidence>
<dbReference type="InterPro" id="IPR011707">
    <property type="entry name" value="Cu-oxidase-like_N"/>
</dbReference>
<evidence type="ECO:0000259" key="7">
    <source>
        <dbReference type="Pfam" id="PF07731"/>
    </source>
</evidence>
<evidence type="ECO:0000256" key="4">
    <source>
        <dbReference type="ARBA" id="ARBA00023008"/>
    </source>
</evidence>
<dbReference type="Proteomes" id="UP000431533">
    <property type="component" value="Unassembled WGS sequence"/>
</dbReference>
<dbReference type="OrthoDB" id="2121828at2759"/>
<keyword evidence="2" id="KW-0479">Metal-binding</keyword>